<name>A0A5N6NF22_9ASTR</name>
<evidence type="ECO:0008006" key="9">
    <source>
        <dbReference type="Google" id="ProtNLM"/>
    </source>
</evidence>
<dbReference type="Proteomes" id="UP000326396">
    <property type="component" value="Linkage Group LG2"/>
</dbReference>
<dbReference type="EMBL" id="SZYD01000012">
    <property type="protein sequence ID" value="KAD4586079.1"/>
    <property type="molecule type" value="Genomic_DNA"/>
</dbReference>
<feature type="transmembrane region" description="Helical" evidence="6">
    <location>
        <begin position="12"/>
        <end position="30"/>
    </location>
</feature>
<comment type="subcellular location">
    <subcellularLocation>
        <location evidence="2">Membrane</location>
        <topology evidence="2">Multi-pass membrane protein</topology>
    </subcellularLocation>
</comment>
<evidence type="ECO:0000256" key="3">
    <source>
        <dbReference type="ARBA" id="ARBA00022617"/>
    </source>
</evidence>
<keyword evidence="8" id="KW-1185">Reference proteome</keyword>
<keyword evidence="3" id="KW-0349">Heme</keyword>
<dbReference type="OrthoDB" id="19261at2759"/>
<reference evidence="7 8" key="1">
    <citation type="submission" date="2019-05" db="EMBL/GenBank/DDBJ databases">
        <title>Mikania micrantha, genome provides insights into the molecular mechanism of rapid growth.</title>
        <authorList>
            <person name="Liu B."/>
        </authorList>
    </citation>
    <scope>NUCLEOTIDE SEQUENCE [LARGE SCALE GENOMIC DNA]</scope>
    <source>
        <strain evidence="7">NLD-2019</strain>
        <tissue evidence="7">Leaf</tissue>
    </source>
</reference>
<comment type="caution">
    <text evidence="7">The sequence shown here is derived from an EMBL/GenBank/DDBJ whole genome shotgun (WGS) entry which is preliminary data.</text>
</comment>
<sequence length="139" mass="16173">MAAVSRGTKGRTIWYIFHWIFGTTTSLTGIVNTYTGLKAYHKRTSSNVRIWSILFTVEVSFLAFFYLFQEKWDYMQKQGEITVDEPVMVISSDQVEIQKEVLSRQSSRKSNSLGNYFAKNNALKKLFQEIKEEHQADKD</sequence>
<gene>
    <name evidence="7" type="ORF">E3N88_23680</name>
</gene>
<keyword evidence="6" id="KW-0472">Membrane</keyword>
<dbReference type="AlphaFoldDB" id="A0A5N6NF22"/>
<organism evidence="7 8">
    <name type="scientific">Mikania micrantha</name>
    <name type="common">bitter vine</name>
    <dbReference type="NCBI Taxonomy" id="192012"/>
    <lineage>
        <taxon>Eukaryota</taxon>
        <taxon>Viridiplantae</taxon>
        <taxon>Streptophyta</taxon>
        <taxon>Embryophyta</taxon>
        <taxon>Tracheophyta</taxon>
        <taxon>Spermatophyta</taxon>
        <taxon>Magnoliopsida</taxon>
        <taxon>eudicotyledons</taxon>
        <taxon>Gunneridae</taxon>
        <taxon>Pentapetalae</taxon>
        <taxon>asterids</taxon>
        <taxon>campanulids</taxon>
        <taxon>Asterales</taxon>
        <taxon>Asteraceae</taxon>
        <taxon>Asteroideae</taxon>
        <taxon>Heliantheae alliance</taxon>
        <taxon>Eupatorieae</taxon>
        <taxon>Mikania</taxon>
    </lineage>
</organism>
<keyword evidence="5" id="KW-0408">Iron</keyword>
<dbReference type="InterPro" id="IPR045150">
    <property type="entry name" value="CYB561D1/2"/>
</dbReference>
<protein>
    <recommendedName>
        <fullName evidence="9">Cytochrome b561 domain-containing protein</fullName>
    </recommendedName>
</protein>
<evidence type="ECO:0000256" key="1">
    <source>
        <dbReference type="ARBA" id="ARBA00001970"/>
    </source>
</evidence>
<dbReference type="GO" id="GO:0140575">
    <property type="term" value="F:transmembrane monodehydroascorbate reductase activity"/>
    <property type="evidence" value="ECO:0007669"/>
    <property type="project" value="InterPro"/>
</dbReference>
<evidence type="ECO:0000313" key="7">
    <source>
        <dbReference type="EMBL" id="KAD4586079.1"/>
    </source>
</evidence>
<evidence type="ECO:0000256" key="5">
    <source>
        <dbReference type="ARBA" id="ARBA00023004"/>
    </source>
</evidence>
<keyword evidence="6" id="KW-1133">Transmembrane helix</keyword>
<dbReference type="CDD" id="cd08760">
    <property type="entry name" value="Cyt_b561_FRRS1_like"/>
    <property type="match status" value="1"/>
</dbReference>
<dbReference type="GO" id="GO:0016020">
    <property type="term" value="C:membrane"/>
    <property type="evidence" value="ECO:0007669"/>
    <property type="project" value="UniProtKB-SubCell"/>
</dbReference>
<evidence type="ECO:0000256" key="6">
    <source>
        <dbReference type="SAM" id="Phobius"/>
    </source>
</evidence>
<comment type="cofactor">
    <cofactor evidence="1">
        <name>heme b</name>
        <dbReference type="ChEBI" id="CHEBI:60344"/>
    </cofactor>
</comment>
<accession>A0A5N6NF22</accession>
<evidence type="ECO:0000256" key="2">
    <source>
        <dbReference type="ARBA" id="ARBA00004141"/>
    </source>
</evidence>
<keyword evidence="6" id="KW-0812">Transmembrane</keyword>
<dbReference type="PANTHER" id="PTHR15422">
    <property type="entry name" value="OS05G0565100 PROTEIN"/>
    <property type="match status" value="1"/>
</dbReference>
<evidence type="ECO:0000256" key="4">
    <source>
        <dbReference type="ARBA" id="ARBA00022723"/>
    </source>
</evidence>
<dbReference type="PANTHER" id="PTHR15422:SF24">
    <property type="entry name" value="DOMON RELATED DOMAIN-CONTAINING PROTEIN"/>
    <property type="match status" value="1"/>
</dbReference>
<feature type="transmembrane region" description="Helical" evidence="6">
    <location>
        <begin position="50"/>
        <end position="68"/>
    </location>
</feature>
<dbReference type="GO" id="GO:0046872">
    <property type="term" value="F:metal ion binding"/>
    <property type="evidence" value="ECO:0007669"/>
    <property type="project" value="UniProtKB-KW"/>
</dbReference>
<evidence type="ECO:0000313" key="8">
    <source>
        <dbReference type="Proteomes" id="UP000326396"/>
    </source>
</evidence>
<proteinExistence type="predicted"/>
<dbReference type="GO" id="GO:0020037">
    <property type="term" value="F:heme binding"/>
    <property type="evidence" value="ECO:0007669"/>
    <property type="project" value="TreeGrafter"/>
</dbReference>
<keyword evidence="4" id="KW-0479">Metal-binding</keyword>